<dbReference type="EMBL" id="CP000661">
    <property type="protein sequence ID" value="ABP70629.1"/>
    <property type="molecule type" value="Genomic_DNA"/>
</dbReference>
<evidence type="ECO:0000313" key="1">
    <source>
        <dbReference type="EMBL" id="ABP70629.1"/>
    </source>
</evidence>
<dbReference type="KEGG" id="rsq:Rsph17025_1736"/>
<proteinExistence type="predicted"/>
<organism evidence="1">
    <name type="scientific">Cereibacter sphaeroides (strain ATCC 17025 / ATH 2.4.3)</name>
    <name type="common">Rhodobacter sphaeroides</name>
    <dbReference type="NCBI Taxonomy" id="349102"/>
    <lineage>
        <taxon>Bacteria</taxon>
        <taxon>Pseudomonadati</taxon>
        <taxon>Pseudomonadota</taxon>
        <taxon>Alphaproteobacteria</taxon>
        <taxon>Rhodobacterales</taxon>
        <taxon>Paracoccaceae</taxon>
        <taxon>Cereibacter</taxon>
    </lineage>
</organism>
<sequence length="159" mass="17705">MTAQTEQPEYLSIRFRGDSETTFFAAPDPYGGDDHLRRHVRQHGFRGWVCFDRLTLNMQEVAAFFVSLGPSNPAASAKHEDRSAAAAPETAGTTRAFRYPKADPVQLYAITDIREPVFRMLVRAAAWGLDDLALEHEFGHETAAELTAILQQAREALGQ</sequence>
<reference evidence="1" key="1">
    <citation type="submission" date="2007-04" db="EMBL/GenBank/DDBJ databases">
        <title>Complete sequence of chromosome of Rhodobacter sphaeroides ATCC 17025.</title>
        <authorList>
            <consortium name="US DOE Joint Genome Institute"/>
            <person name="Copeland A."/>
            <person name="Lucas S."/>
            <person name="Lapidus A."/>
            <person name="Barry K."/>
            <person name="Detter J.C."/>
            <person name="Glavina del Rio T."/>
            <person name="Hammon N."/>
            <person name="Israni S."/>
            <person name="Dalin E."/>
            <person name="Tice H."/>
            <person name="Pitluck S."/>
            <person name="Chertkov O."/>
            <person name="Brettin T."/>
            <person name="Bruce D."/>
            <person name="Han C."/>
            <person name="Schmutz J."/>
            <person name="Larimer F."/>
            <person name="Land M."/>
            <person name="Hauser L."/>
            <person name="Kyrpides N."/>
            <person name="Kim E."/>
            <person name="Richardson P."/>
            <person name="Mackenzie C."/>
            <person name="Choudhary M."/>
            <person name="Donohue T.J."/>
            <person name="Kaplan S."/>
        </authorList>
    </citation>
    <scope>NUCLEOTIDE SEQUENCE [LARGE SCALE GENOMIC DNA]</scope>
    <source>
        <strain evidence="1">ATCC 17025</strain>
    </source>
</reference>
<dbReference type="STRING" id="349102.Rsph17025_1736"/>
<accession>A4WTB5</accession>
<name>A4WTB5_CERS5</name>
<dbReference type="HOGENOM" id="CLU_1659398_0_0_5"/>
<gene>
    <name evidence="1" type="ordered locus">Rsph17025_1736</name>
</gene>
<dbReference type="AlphaFoldDB" id="A4WTB5"/>
<protein>
    <submittedName>
        <fullName evidence="1">Uncharacterized protein</fullName>
    </submittedName>
</protein>